<organism evidence="1 2">
    <name type="scientific">Araneus ventricosus</name>
    <name type="common">Orbweaver spider</name>
    <name type="synonym">Epeira ventricosa</name>
    <dbReference type="NCBI Taxonomy" id="182803"/>
    <lineage>
        <taxon>Eukaryota</taxon>
        <taxon>Metazoa</taxon>
        <taxon>Ecdysozoa</taxon>
        <taxon>Arthropoda</taxon>
        <taxon>Chelicerata</taxon>
        <taxon>Arachnida</taxon>
        <taxon>Araneae</taxon>
        <taxon>Araneomorphae</taxon>
        <taxon>Entelegynae</taxon>
        <taxon>Araneoidea</taxon>
        <taxon>Araneidae</taxon>
        <taxon>Araneus</taxon>
    </lineage>
</organism>
<keyword evidence="2" id="KW-1185">Reference proteome</keyword>
<accession>A0A4Y2HZ53</accession>
<comment type="caution">
    <text evidence="1">The sequence shown here is derived from an EMBL/GenBank/DDBJ whole genome shotgun (WGS) entry which is preliminary data.</text>
</comment>
<gene>
    <name evidence="1" type="ORF">AVEN_31466_1</name>
</gene>
<reference evidence="1 2" key="1">
    <citation type="journal article" date="2019" name="Sci. Rep.">
        <title>Orb-weaving spider Araneus ventricosus genome elucidates the spidroin gene catalogue.</title>
        <authorList>
            <person name="Kono N."/>
            <person name="Nakamura H."/>
            <person name="Ohtoshi R."/>
            <person name="Moran D.A.P."/>
            <person name="Shinohara A."/>
            <person name="Yoshida Y."/>
            <person name="Fujiwara M."/>
            <person name="Mori M."/>
            <person name="Tomita M."/>
            <person name="Arakawa K."/>
        </authorList>
    </citation>
    <scope>NUCLEOTIDE SEQUENCE [LARGE SCALE GENOMIC DNA]</scope>
</reference>
<name>A0A4Y2HZ53_ARAVE</name>
<protein>
    <submittedName>
        <fullName evidence="1">Uncharacterized protein</fullName>
    </submittedName>
</protein>
<evidence type="ECO:0000313" key="2">
    <source>
        <dbReference type="Proteomes" id="UP000499080"/>
    </source>
</evidence>
<dbReference type="EMBL" id="BGPR01104595">
    <property type="protein sequence ID" value="GBM70229.1"/>
    <property type="molecule type" value="Genomic_DNA"/>
</dbReference>
<proteinExistence type="predicted"/>
<dbReference type="AlphaFoldDB" id="A0A4Y2HZ53"/>
<dbReference type="OrthoDB" id="9884289at2759"/>
<dbReference type="Proteomes" id="UP000499080">
    <property type="component" value="Unassembled WGS sequence"/>
</dbReference>
<sequence length="101" mass="11700">MKSFLSLQKFQEYDTQVWAINCTQIKEKLLSREIHSGDRSRQSPASVEWGGLRRVRAHRVKEHGNGLCLGRIIGLPYRSYLLRDVRTSSPFKKISRLRPGC</sequence>
<evidence type="ECO:0000313" key="1">
    <source>
        <dbReference type="EMBL" id="GBM70229.1"/>
    </source>
</evidence>